<reference evidence="3 4" key="1">
    <citation type="submission" date="2013-08" db="EMBL/GenBank/DDBJ databases">
        <title>The genome sequence of Skermanella stibiiresistens.</title>
        <authorList>
            <person name="Zhu W."/>
            <person name="Wang G."/>
        </authorList>
    </citation>
    <scope>NUCLEOTIDE SEQUENCE [LARGE SCALE GENOMIC DNA]</scope>
    <source>
        <strain evidence="3 4">SB22</strain>
    </source>
</reference>
<feature type="domain" description="Phasin" evidence="2">
    <location>
        <begin position="54"/>
        <end position="146"/>
    </location>
</feature>
<dbReference type="EMBL" id="AVFL01000010">
    <property type="protein sequence ID" value="EWY39899.1"/>
    <property type="molecule type" value="Genomic_DNA"/>
</dbReference>
<proteinExistence type="predicted"/>
<protein>
    <recommendedName>
        <fullName evidence="2">Phasin domain-containing protein</fullName>
    </recommendedName>
</protein>
<evidence type="ECO:0000256" key="1">
    <source>
        <dbReference type="SAM" id="MobiDB-lite"/>
    </source>
</evidence>
<comment type="caution">
    <text evidence="3">The sequence shown here is derived from an EMBL/GenBank/DDBJ whole genome shotgun (WGS) entry which is preliminary data.</text>
</comment>
<dbReference type="Proteomes" id="UP000019486">
    <property type="component" value="Unassembled WGS sequence"/>
</dbReference>
<dbReference type="Pfam" id="PF09361">
    <property type="entry name" value="Phasin_2"/>
    <property type="match status" value="1"/>
</dbReference>
<dbReference type="AlphaFoldDB" id="W9H1F3"/>
<gene>
    <name evidence="3" type="ORF">N825_04325</name>
</gene>
<accession>W9H1F3</accession>
<dbReference type="InterPro" id="IPR018968">
    <property type="entry name" value="Phasin"/>
</dbReference>
<evidence type="ECO:0000313" key="3">
    <source>
        <dbReference type="EMBL" id="EWY39899.1"/>
    </source>
</evidence>
<dbReference type="RefSeq" id="WP_037453340.1">
    <property type="nucleotide sequence ID" value="NZ_AVFL01000010.1"/>
</dbReference>
<evidence type="ECO:0000313" key="4">
    <source>
        <dbReference type="Proteomes" id="UP000019486"/>
    </source>
</evidence>
<feature type="region of interest" description="Disordered" evidence="1">
    <location>
        <begin position="1"/>
        <end position="34"/>
    </location>
</feature>
<sequence length="149" mass="16286">MADDKNKGGSAAGGKAPRQAEEALREGADQLRNQMGNMADMAGMSAKVSQELIQRSGQNFEMMKRIAETMTSGARSAAAECAEYAKHSAKRQTEMMRQLAAARSPNDVLDIQTRFLQDNLTELLSFSERLSRLSADKAREATEGISRKT</sequence>
<name>W9H1F3_9PROT</name>
<evidence type="ECO:0000259" key="2">
    <source>
        <dbReference type="Pfam" id="PF09361"/>
    </source>
</evidence>
<keyword evidence="4" id="KW-1185">Reference proteome</keyword>
<feature type="compositionally biased region" description="Basic and acidic residues" evidence="1">
    <location>
        <begin position="18"/>
        <end position="29"/>
    </location>
</feature>
<organism evidence="3 4">
    <name type="scientific">Skermanella stibiiresistens SB22</name>
    <dbReference type="NCBI Taxonomy" id="1385369"/>
    <lineage>
        <taxon>Bacteria</taxon>
        <taxon>Pseudomonadati</taxon>
        <taxon>Pseudomonadota</taxon>
        <taxon>Alphaproteobacteria</taxon>
        <taxon>Rhodospirillales</taxon>
        <taxon>Azospirillaceae</taxon>
        <taxon>Skermanella</taxon>
    </lineage>
</organism>